<reference evidence="2" key="1">
    <citation type="journal article" date="2014" name="Int. J. Syst. Evol. Microbiol.">
        <title>Complete genome sequence of Corynebacterium casei LMG S-19264T (=DSM 44701T), isolated from a smear-ripened cheese.</title>
        <authorList>
            <consortium name="US DOE Joint Genome Institute (JGI-PGF)"/>
            <person name="Walter F."/>
            <person name="Albersmeier A."/>
            <person name="Kalinowski J."/>
            <person name="Ruckert C."/>
        </authorList>
    </citation>
    <scope>NUCLEOTIDE SEQUENCE</scope>
    <source>
        <strain evidence="2">KCTC 32020</strain>
    </source>
</reference>
<protein>
    <submittedName>
        <fullName evidence="2">Uncharacterized protein</fullName>
    </submittedName>
</protein>
<reference evidence="2" key="2">
    <citation type="submission" date="2020-09" db="EMBL/GenBank/DDBJ databases">
        <authorList>
            <person name="Sun Q."/>
            <person name="Kim S."/>
        </authorList>
    </citation>
    <scope>NUCLEOTIDE SEQUENCE</scope>
    <source>
        <strain evidence="2">KCTC 32020</strain>
    </source>
</reference>
<dbReference type="AlphaFoldDB" id="A0A919DCF5"/>
<name>A0A919DCF5_9GAMM</name>
<proteinExistence type="predicted"/>
<accession>A0A919DCF5</accession>
<evidence type="ECO:0000313" key="2">
    <source>
        <dbReference type="EMBL" id="GHE32495.1"/>
    </source>
</evidence>
<organism evidence="2 3">
    <name type="scientific">Vulcaniibacterium thermophilum</name>
    <dbReference type="NCBI Taxonomy" id="1169913"/>
    <lineage>
        <taxon>Bacteria</taxon>
        <taxon>Pseudomonadati</taxon>
        <taxon>Pseudomonadota</taxon>
        <taxon>Gammaproteobacteria</taxon>
        <taxon>Lysobacterales</taxon>
        <taxon>Lysobacteraceae</taxon>
        <taxon>Vulcaniibacterium</taxon>
    </lineage>
</organism>
<sequence length="81" mass="8855">MPDCLQPAVELERRLGPMRFLRRLRLSDGHARHWARLAPELDAHDYALLSADEVARLLQPASDAQGTAAGQDPSYATGSSS</sequence>
<comment type="caution">
    <text evidence="2">The sequence shown here is derived from an EMBL/GenBank/DDBJ whole genome shotgun (WGS) entry which is preliminary data.</text>
</comment>
<keyword evidence="3" id="KW-1185">Reference proteome</keyword>
<evidence type="ECO:0000313" key="3">
    <source>
        <dbReference type="Proteomes" id="UP000636453"/>
    </source>
</evidence>
<evidence type="ECO:0000256" key="1">
    <source>
        <dbReference type="SAM" id="MobiDB-lite"/>
    </source>
</evidence>
<dbReference type="Proteomes" id="UP000636453">
    <property type="component" value="Unassembled WGS sequence"/>
</dbReference>
<dbReference type="EMBL" id="BNCF01000006">
    <property type="protein sequence ID" value="GHE32495.1"/>
    <property type="molecule type" value="Genomic_DNA"/>
</dbReference>
<gene>
    <name evidence="2" type="ORF">GCM10007167_13070</name>
</gene>
<feature type="region of interest" description="Disordered" evidence="1">
    <location>
        <begin position="62"/>
        <end position="81"/>
    </location>
</feature>